<evidence type="ECO:0000256" key="2">
    <source>
        <dbReference type="SAM" id="Phobius"/>
    </source>
</evidence>
<dbReference type="Proteomes" id="UP000693970">
    <property type="component" value="Unassembled WGS sequence"/>
</dbReference>
<feature type="region of interest" description="Disordered" evidence="1">
    <location>
        <begin position="81"/>
        <end position="150"/>
    </location>
</feature>
<keyword evidence="2" id="KW-0812">Transmembrane</keyword>
<feature type="compositionally biased region" description="Low complexity" evidence="1">
    <location>
        <begin position="135"/>
        <end position="149"/>
    </location>
</feature>
<sequence>MSNYGSVNPASSTNPPDEETDNENHFQETDLLFYKGRTLSQKEKTIKLIKIAVPVFIAVLLIGGLTWLLLGGFGNLYPGPSGSKPPDSSSYSRPIPTPQSTGSTTSTKTTIDTTSTSSKSHSSVSEPVAAAPKESPTTSTSTSTVTHSSGNGGAACSAHSHCDAVGLIGDCCPTTEGTMLDCCS</sequence>
<feature type="compositionally biased region" description="Polar residues" evidence="1">
    <location>
        <begin position="1"/>
        <end position="15"/>
    </location>
</feature>
<reference evidence="3" key="1">
    <citation type="journal article" date="2021" name="Sci. Rep.">
        <title>Diploid genomic architecture of Nitzschia inconspicua, an elite biomass production diatom.</title>
        <authorList>
            <person name="Oliver A."/>
            <person name="Podell S."/>
            <person name="Pinowska A."/>
            <person name="Traller J.C."/>
            <person name="Smith S.R."/>
            <person name="McClure R."/>
            <person name="Beliaev A."/>
            <person name="Bohutskyi P."/>
            <person name="Hill E.A."/>
            <person name="Rabines A."/>
            <person name="Zheng H."/>
            <person name="Allen L.Z."/>
            <person name="Kuo A."/>
            <person name="Grigoriev I.V."/>
            <person name="Allen A.E."/>
            <person name="Hazlebeck D."/>
            <person name="Allen E.E."/>
        </authorList>
    </citation>
    <scope>NUCLEOTIDE SEQUENCE</scope>
    <source>
        <strain evidence="3">Hildebrandi</strain>
    </source>
</reference>
<reference evidence="3" key="2">
    <citation type="submission" date="2021-04" db="EMBL/GenBank/DDBJ databases">
        <authorList>
            <person name="Podell S."/>
        </authorList>
    </citation>
    <scope>NUCLEOTIDE SEQUENCE</scope>
    <source>
        <strain evidence="3">Hildebrandi</strain>
    </source>
</reference>
<dbReference type="EMBL" id="JAGRRH010000006">
    <property type="protein sequence ID" value="KAG7369226.1"/>
    <property type="molecule type" value="Genomic_DNA"/>
</dbReference>
<keyword evidence="2" id="KW-0472">Membrane</keyword>
<gene>
    <name evidence="3" type="ORF">IV203_031969</name>
</gene>
<feature type="region of interest" description="Disordered" evidence="1">
    <location>
        <begin position="1"/>
        <end position="23"/>
    </location>
</feature>
<evidence type="ECO:0000313" key="4">
    <source>
        <dbReference type="Proteomes" id="UP000693970"/>
    </source>
</evidence>
<dbReference type="AlphaFoldDB" id="A0A9K3LZ07"/>
<feature type="compositionally biased region" description="Low complexity" evidence="1">
    <location>
        <begin position="81"/>
        <end position="125"/>
    </location>
</feature>
<accession>A0A9K3LZ07</accession>
<keyword evidence="4" id="KW-1185">Reference proteome</keyword>
<protein>
    <submittedName>
        <fullName evidence="3">Uncharacterized protein</fullName>
    </submittedName>
</protein>
<keyword evidence="2" id="KW-1133">Transmembrane helix</keyword>
<evidence type="ECO:0000256" key="1">
    <source>
        <dbReference type="SAM" id="MobiDB-lite"/>
    </source>
</evidence>
<proteinExistence type="predicted"/>
<comment type="caution">
    <text evidence="3">The sequence shown here is derived from an EMBL/GenBank/DDBJ whole genome shotgun (WGS) entry which is preliminary data.</text>
</comment>
<organism evidence="3 4">
    <name type="scientific">Nitzschia inconspicua</name>
    <dbReference type="NCBI Taxonomy" id="303405"/>
    <lineage>
        <taxon>Eukaryota</taxon>
        <taxon>Sar</taxon>
        <taxon>Stramenopiles</taxon>
        <taxon>Ochrophyta</taxon>
        <taxon>Bacillariophyta</taxon>
        <taxon>Bacillariophyceae</taxon>
        <taxon>Bacillariophycidae</taxon>
        <taxon>Bacillariales</taxon>
        <taxon>Bacillariaceae</taxon>
        <taxon>Nitzschia</taxon>
    </lineage>
</organism>
<name>A0A9K3LZ07_9STRA</name>
<evidence type="ECO:0000313" key="3">
    <source>
        <dbReference type="EMBL" id="KAG7369226.1"/>
    </source>
</evidence>
<feature type="transmembrane region" description="Helical" evidence="2">
    <location>
        <begin position="51"/>
        <end position="70"/>
    </location>
</feature>